<dbReference type="PANTHER" id="PTHR30336:SF20">
    <property type="entry name" value="DUF218 DOMAIN-CONTAINING PROTEIN"/>
    <property type="match status" value="1"/>
</dbReference>
<keyword evidence="3" id="KW-1185">Reference proteome</keyword>
<protein>
    <submittedName>
        <fullName evidence="2">Putative DUF218 protein</fullName>
    </submittedName>
</protein>
<dbReference type="CDD" id="cd06259">
    <property type="entry name" value="YdcF-like"/>
    <property type="match status" value="1"/>
</dbReference>
<dbReference type="InterPro" id="IPR014729">
    <property type="entry name" value="Rossmann-like_a/b/a_fold"/>
</dbReference>
<accession>A0A1P8UW14</accession>
<dbReference type="STRING" id="1250539.Ga0080574_TMP3247"/>
<dbReference type="EMBL" id="CP015093">
    <property type="protein sequence ID" value="APZ53581.1"/>
    <property type="molecule type" value="Genomic_DNA"/>
</dbReference>
<evidence type="ECO:0000259" key="1">
    <source>
        <dbReference type="Pfam" id="PF02698"/>
    </source>
</evidence>
<gene>
    <name evidence="2" type="ORF">Ga0080574_TMP3247</name>
</gene>
<sequence>MSLRPVALVLGAAVREDGRASPALARRVARAVQLWQAGEVRAIIGCGGVGRFPPAEAAVIAGLCRQAGLPAEAVLEEARSVDTEQNILLALPLLEALETREVVLVTDLYHLPRALLVARRAGLSARGAATPVRGARPLPQLRAALREMPAFLCYLLRGAGRRR</sequence>
<dbReference type="PANTHER" id="PTHR30336">
    <property type="entry name" value="INNER MEMBRANE PROTEIN, PROBABLE PERMEASE"/>
    <property type="match status" value="1"/>
</dbReference>
<feature type="domain" description="DUF218" evidence="1">
    <location>
        <begin position="6"/>
        <end position="148"/>
    </location>
</feature>
<reference evidence="2 3" key="1">
    <citation type="submission" date="2016-04" db="EMBL/GenBank/DDBJ databases">
        <title>Deep-sea bacteria in the southern Pacific.</title>
        <authorList>
            <person name="Tang K."/>
        </authorList>
    </citation>
    <scope>NUCLEOTIDE SEQUENCE [LARGE SCALE GENOMIC DNA]</scope>
    <source>
        <strain evidence="2 3">JLT2014</strain>
    </source>
</reference>
<evidence type="ECO:0000313" key="2">
    <source>
        <dbReference type="EMBL" id="APZ53581.1"/>
    </source>
</evidence>
<evidence type="ECO:0000313" key="3">
    <source>
        <dbReference type="Proteomes" id="UP000187059"/>
    </source>
</evidence>
<dbReference type="Pfam" id="PF02698">
    <property type="entry name" value="DUF218"/>
    <property type="match status" value="1"/>
</dbReference>
<dbReference type="GO" id="GO:0005886">
    <property type="term" value="C:plasma membrane"/>
    <property type="evidence" value="ECO:0007669"/>
    <property type="project" value="TreeGrafter"/>
</dbReference>
<dbReference type="AlphaFoldDB" id="A0A1P8UW14"/>
<dbReference type="RefSeq" id="WP_156876382.1">
    <property type="nucleotide sequence ID" value="NZ_CP015093.1"/>
</dbReference>
<dbReference type="OrthoDB" id="9809813at2"/>
<dbReference type="KEGG" id="paby:Ga0080574_TMP3247"/>
<dbReference type="Proteomes" id="UP000187059">
    <property type="component" value="Chromosome"/>
</dbReference>
<dbReference type="Gene3D" id="3.40.50.620">
    <property type="entry name" value="HUPs"/>
    <property type="match status" value="1"/>
</dbReference>
<organism evidence="2 3">
    <name type="scientific">Salipiger abyssi</name>
    <dbReference type="NCBI Taxonomy" id="1250539"/>
    <lineage>
        <taxon>Bacteria</taxon>
        <taxon>Pseudomonadati</taxon>
        <taxon>Pseudomonadota</taxon>
        <taxon>Alphaproteobacteria</taxon>
        <taxon>Rhodobacterales</taxon>
        <taxon>Roseobacteraceae</taxon>
        <taxon>Salipiger</taxon>
    </lineage>
</organism>
<name>A0A1P8UW14_9RHOB</name>
<dbReference type="InterPro" id="IPR051599">
    <property type="entry name" value="Cell_Envelope_Assoc"/>
</dbReference>
<dbReference type="InterPro" id="IPR003848">
    <property type="entry name" value="DUF218"/>
</dbReference>
<proteinExistence type="predicted"/>